<dbReference type="Proteomes" id="UP000248410">
    <property type="component" value="Chromosome"/>
</dbReference>
<dbReference type="Pfam" id="PF02738">
    <property type="entry name" value="MoCoBD_1"/>
    <property type="match status" value="1"/>
</dbReference>
<dbReference type="EMBL" id="CP029288">
    <property type="protein sequence ID" value="AWR96849.1"/>
    <property type="molecule type" value="Genomic_DNA"/>
</dbReference>
<accession>A0A2U9ILC5</accession>
<dbReference type="GeneID" id="36837156"/>
<dbReference type="AlphaFoldDB" id="A0A2U9ILC5"/>
<evidence type="ECO:0000313" key="4">
    <source>
        <dbReference type="EMBL" id="AWR96849.1"/>
    </source>
</evidence>
<proteinExistence type="predicted"/>
<organism evidence="4 5">
    <name type="scientific">Acidianus sulfidivorans JP7</name>
    <dbReference type="NCBI Taxonomy" id="619593"/>
    <lineage>
        <taxon>Archaea</taxon>
        <taxon>Thermoproteota</taxon>
        <taxon>Thermoprotei</taxon>
        <taxon>Sulfolobales</taxon>
        <taxon>Sulfolobaceae</taxon>
        <taxon>Acidianus</taxon>
    </lineage>
</organism>
<dbReference type="GO" id="GO:0005506">
    <property type="term" value="F:iron ion binding"/>
    <property type="evidence" value="ECO:0007669"/>
    <property type="project" value="InterPro"/>
</dbReference>
<evidence type="ECO:0000256" key="2">
    <source>
        <dbReference type="ARBA" id="ARBA00023002"/>
    </source>
</evidence>
<protein>
    <recommendedName>
        <fullName evidence="3">Aldehyde oxidase/xanthine dehydrogenase a/b hammerhead domain-containing protein</fullName>
    </recommendedName>
</protein>
<dbReference type="InterPro" id="IPR037165">
    <property type="entry name" value="AldOxase/xan_DH_Mopterin-bd_sf"/>
</dbReference>
<evidence type="ECO:0000259" key="3">
    <source>
        <dbReference type="SMART" id="SM01008"/>
    </source>
</evidence>
<dbReference type="KEGG" id="asul:DFR86_04265"/>
<name>A0A2U9ILC5_9CREN</name>
<dbReference type="InterPro" id="IPR036856">
    <property type="entry name" value="Ald_Oxase/Xan_DH_a/b_sf"/>
</dbReference>
<dbReference type="PANTHER" id="PTHR11908:SF132">
    <property type="entry name" value="ALDEHYDE OXIDASE 1-RELATED"/>
    <property type="match status" value="1"/>
</dbReference>
<dbReference type="InterPro" id="IPR000674">
    <property type="entry name" value="Ald_Oxase/Xan_DH_a/b"/>
</dbReference>
<keyword evidence="1" id="KW-0500">Molybdenum</keyword>
<dbReference type="OrthoDB" id="57164at2157"/>
<dbReference type="SUPFAM" id="SSF56003">
    <property type="entry name" value="Molybdenum cofactor-binding domain"/>
    <property type="match status" value="1"/>
</dbReference>
<dbReference type="InterPro" id="IPR016208">
    <property type="entry name" value="Ald_Oxase/xanthine_DH-like"/>
</dbReference>
<dbReference type="SUPFAM" id="SSF54665">
    <property type="entry name" value="CO dehydrogenase molybdoprotein N-domain-like"/>
    <property type="match status" value="1"/>
</dbReference>
<gene>
    <name evidence="4" type="ORF">DFR86_04265</name>
</gene>
<dbReference type="PANTHER" id="PTHR11908">
    <property type="entry name" value="XANTHINE DEHYDROGENASE"/>
    <property type="match status" value="1"/>
</dbReference>
<dbReference type="InterPro" id="IPR008274">
    <property type="entry name" value="AldOxase/xan_DH_MoCoBD1"/>
</dbReference>
<dbReference type="RefSeq" id="WP_110379739.1">
    <property type="nucleotide sequence ID" value="NZ_CP029288.2"/>
</dbReference>
<keyword evidence="2" id="KW-0560">Oxidoreductase</keyword>
<sequence>MFYHYVDDIKGKYKVASFIRSSKQYAKFHIRGKVYTWKDIEFEVPKIFESEGKIKDIEIPLLAKDKALYVGQPLGIVIGDDEYDAEDKKEEVEVEYEELHGPIYEPDNVVYSFSKGDYEVGDNSFKISLSFNRQSPAPLEGRALIVTHEDGKLIVRISTQAPTVVRKIVADMLDLSEDKIEIQVPRVGGGFGAKQDVTSEELSIIALSYVTGENLKWIERKSEHIMTSQGRGQYHDATVYYNNNGKIIGILDNITYDMGAFPLPWSGISPLYVTLMNLKNVYDINIKTNVKVMASNNPPQGAFRGFGRPEAFFVIERIMDEVSKRVKLDPITIRQINLANTNKVGNVNKVLERLKEKYEEFKEKYNKSGVGVSLYVHYASPSSKVLIGEEKSFVGGYECVSIRLNHSGILEVKTTTIDMGQGITDVLKKIVAKELGYDKIIVYHGSSDVSGFGSWASRSVVTAGNAALLAAKELKEKIEEAGGIKTVLEKLRNSPWELNEKEFYSIKCYEPEELIGAISGQISVVDYDGINFHLIKNYTIVDVGIPGDEEKVKGQIIGGIVQALGGVLYENVNDPYDYLIPTAKEAPNIEVELINTPSDTPGGFRGIGENSISGAYASISNAISNFIPVYEIPIKKDSK</sequence>
<reference evidence="4 5" key="1">
    <citation type="submission" date="2018-05" db="EMBL/GenBank/DDBJ databases">
        <title>Complete Genome Sequences of Extremely Thermoacidophilic, Metal-Mobilizing Type-Strain Members of the Archaeal Family Sulfolobaceae: Acidianus brierleyi DSM-1651T, Acidianus sulfidivorans DSM-18786T, Metallosphaera hakonensis DSM-7519T, and Metallosphaera prunae DSM-10039T.</title>
        <authorList>
            <person name="Counts J.A."/>
            <person name="Kelly R.M."/>
        </authorList>
    </citation>
    <scope>NUCLEOTIDE SEQUENCE [LARGE SCALE GENOMIC DNA]</scope>
    <source>
        <strain evidence="4 5">JP7</strain>
    </source>
</reference>
<dbReference type="Gene3D" id="3.90.1170.50">
    <property type="entry name" value="Aldehyde oxidase/xanthine dehydrogenase, a/b hammerhead"/>
    <property type="match status" value="1"/>
</dbReference>
<evidence type="ECO:0000313" key="5">
    <source>
        <dbReference type="Proteomes" id="UP000248410"/>
    </source>
</evidence>
<evidence type="ECO:0000256" key="1">
    <source>
        <dbReference type="ARBA" id="ARBA00022505"/>
    </source>
</evidence>
<dbReference type="SMART" id="SM01008">
    <property type="entry name" value="Ald_Xan_dh_C"/>
    <property type="match status" value="1"/>
</dbReference>
<dbReference type="Gene3D" id="3.30.365.10">
    <property type="entry name" value="Aldehyde oxidase/xanthine dehydrogenase, molybdopterin binding domain"/>
    <property type="match status" value="5"/>
</dbReference>
<keyword evidence="5" id="KW-1185">Reference proteome</keyword>
<dbReference type="Pfam" id="PF20256">
    <property type="entry name" value="MoCoBD_2"/>
    <property type="match status" value="1"/>
</dbReference>
<feature type="domain" description="Aldehyde oxidase/xanthine dehydrogenase a/b hammerhead" evidence="3">
    <location>
        <begin position="3"/>
        <end position="100"/>
    </location>
</feature>
<dbReference type="GO" id="GO:0016491">
    <property type="term" value="F:oxidoreductase activity"/>
    <property type="evidence" value="ECO:0007669"/>
    <property type="project" value="UniProtKB-KW"/>
</dbReference>
<dbReference type="InterPro" id="IPR046867">
    <property type="entry name" value="AldOxase/xan_DH_MoCoBD2"/>
</dbReference>